<keyword evidence="1" id="KW-0732">Signal</keyword>
<gene>
    <name evidence="2" type="ORF">WHX56_15020</name>
</gene>
<dbReference type="EMBL" id="CP148753">
    <property type="protein sequence ID" value="WXR76746.1"/>
    <property type="molecule type" value="Genomic_DNA"/>
</dbReference>
<evidence type="ECO:0000313" key="3">
    <source>
        <dbReference type="Proteomes" id="UP001456224"/>
    </source>
</evidence>
<name>A0ABZ2S7N7_9BURK</name>
<organism evidence="2 3">
    <name type="scientific">Achromobacter veterisilvae</name>
    <dbReference type="NCBI Taxonomy" id="2069367"/>
    <lineage>
        <taxon>Bacteria</taxon>
        <taxon>Pseudomonadati</taxon>
        <taxon>Pseudomonadota</taxon>
        <taxon>Betaproteobacteria</taxon>
        <taxon>Burkholderiales</taxon>
        <taxon>Alcaligenaceae</taxon>
        <taxon>Achromobacter</taxon>
    </lineage>
</organism>
<proteinExistence type="predicted"/>
<dbReference type="Proteomes" id="UP001456224">
    <property type="component" value="Chromosome"/>
</dbReference>
<dbReference type="RefSeq" id="WP_338881693.1">
    <property type="nucleotide sequence ID" value="NZ_CP148753.1"/>
</dbReference>
<protein>
    <submittedName>
        <fullName evidence="2">Prepilin</fullName>
    </submittedName>
</protein>
<feature type="signal peptide" evidence="1">
    <location>
        <begin position="1"/>
        <end position="28"/>
    </location>
</feature>
<feature type="chain" id="PRO_5047314741" evidence="1">
    <location>
        <begin position="29"/>
        <end position="344"/>
    </location>
</feature>
<sequence>MSRGAHPRRQRGFSALGLALALALTAMAAIWASNQQVQRIEDAAARSSGVWLTQIRLAMAGVLSAHFTALAKGEAPRNAQGKPLFADSLAPAMDELRAAGFLPADFPDRSALGFAARLRIVRGPACPGEQCRLDGLVHGAQPVLKTGTQSPDLIGMAAIIEAAGGYGGAVWPGAPGRLRGAAFNFANPLAGGPAHVPGTVALWAGAGAGEPDLDRFVKIRDTRDPQLQGALSVASSVAVGTYLSVGARATEGRYCGVANGTMATSARGELLTCQANAWTQASGSFGGAYSHNYPLGCYHYSGVSTANPRTGACSCPAGYSAVIVSAGGKWTDTEGWTTGYVCVR</sequence>
<accession>A0ABZ2S7N7</accession>
<evidence type="ECO:0000313" key="2">
    <source>
        <dbReference type="EMBL" id="WXR76746.1"/>
    </source>
</evidence>
<reference evidence="2 3" key="1">
    <citation type="submission" date="2024-03" db="EMBL/GenBank/DDBJ databases">
        <title>Reference genomes for the five species model microbial community.</title>
        <authorList>
            <person name="Padfield D."/>
        </authorList>
    </citation>
    <scope>NUCLEOTIDE SEQUENCE [LARGE SCALE GENOMIC DNA]</scope>
    <source>
        <strain evidence="2 3">AB1</strain>
    </source>
</reference>
<keyword evidence="3" id="KW-1185">Reference proteome</keyword>
<evidence type="ECO:0000256" key="1">
    <source>
        <dbReference type="SAM" id="SignalP"/>
    </source>
</evidence>